<keyword evidence="2" id="KW-0964">Secreted</keyword>
<evidence type="ECO:0000256" key="2">
    <source>
        <dbReference type="RuleBase" id="RU368122"/>
    </source>
</evidence>
<sequence length="245" mass="26437">MHRFSVALGSLAILASLVYRVVAHGGVLNYRFGNVWYNGFVPYTSAVGQSSIQREWDQYDPIEDTEHPNLSCNFNGAALNNQETATVAAGTAVTAYWNPWPHTIGPVLVYMAKCPGSCTSADTSQLDWFKIDEAGLISGDIRSGDWAMADLVANNNTWTSTIPASLKSGEYMIRHELIAIHIPNIPQFYPNCAQLNITGSGNAVPTQTVKFPGGYSKSDPGLTVDIFIDGALTSYTIPGPPVFSG</sequence>
<dbReference type="Pfam" id="PF03443">
    <property type="entry name" value="AA9"/>
    <property type="match status" value="1"/>
</dbReference>
<evidence type="ECO:0000313" key="6">
    <source>
        <dbReference type="Proteomes" id="UP001465976"/>
    </source>
</evidence>
<dbReference type="PANTHER" id="PTHR33353:SF19">
    <property type="entry name" value="GLYCOSYLHYDROLASE FAMILY 61-8 PROTEIN"/>
    <property type="match status" value="1"/>
</dbReference>
<reference evidence="5 6" key="1">
    <citation type="submission" date="2024-02" db="EMBL/GenBank/DDBJ databases">
        <title>A draft genome for the cacao thread blight pathogen Marasmius crinis-equi.</title>
        <authorList>
            <person name="Cohen S.P."/>
            <person name="Baruah I.K."/>
            <person name="Amoako-Attah I."/>
            <person name="Bukari Y."/>
            <person name="Meinhardt L.W."/>
            <person name="Bailey B.A."/>
        </authorList>
    </citation>
    <scope>NUCLEOTIDE SEQUENCE [LARGE SCALE GENOMIC DNA]</scope>
    <source>
        <strain evidence="5 6">GH-76</strain>
    </source>
</reference>
<keyword evidence="2" id="KW-0624">Polysaccharide degradation</keyword>
<organism evidence="5 6">
    <name type="scientific">Marasmius crinis-equi</name>
    <dbReference type="NCBI Taxonomy" id="585013"/>
    <lineage>
        <taxon>Eukaryota</taxon>
        <taxon>Fungi</taxon>
        <taxon>Dikarya</taxon>
        <taxon>Basidiomycota</taxon>
        <taxon>Agaricomycotina</taxon>
        <taxon>Agaricomycetes</taxon>
        <taxon>Agaricomycetidae</taxon>
        <taxon>Agaricales</taxon>
        <taxon>Marasmiineae</taxon>
        <taxon>Marasmiaceae</taxon>
        <taxon>Marasmius</taxon>
    </lineage>
</organism>
<keyword evidence="2" id="KW-0136">Cellulose degradation</keyword>
<dbReference type="InterPro" id="IPR049892">
    <property type="entry name" value="AA9"/>
</dbReference>
<comment type="subcellular location">
    <subcellularLocation>
        <location evidence="2">Secreted</location>
    </subcellularLocation>
</comment>
<feature type="domain" description="Auxiliary Activity family 9 catalytic" evidence="4">
    <location>
        <begin position="24"/>
        <end position="228"/>
    </location>
</feature>
<dbReference type="EMBL" id="JBAHYK010000165">
    <property type="protein sequence ID" value="KAL0577320.1"/>
    <property type="molecule type" value="Genomic_DNA"/>
</dbReference>
<evidence type="ECO:0000259" key="4">
    <source>
        <dbReference type="Pfam" id="PF03443"/>
    </source>
</evidence>
<dbReference type="EC" id="1.14.99.56" evidence="2"/>
<comment type="catalytic activity">
    <reaction evidence="2">
        <text>[(1-&gt;4)-beta-D-glucosyl]n+m + reduced acceptor + O2 = 4-dehydro-beta-D-glucosyl-[(1-&gt;4)-beta-D-glucosyl]n-1 + [(1-&gt;4)-beta-D-glucosyl]m + acceptor + H2O.</text>
        <dbReference type="EC" id="1.14.99.56"/>
    </reaction>
</comment>
<keyword evidence="2" id="KW-0119">Carbohydrate metabolism</keyword>
<proteinExistence type="predicted"/>
<evidence type="ECO:0000256" key="3">
    <source>
        <dbReference type="SAM" id="SignalP"/>
    </source>
</evidence>
<dbReference type="InterPro" id="IPR005103">
    <property type="entry name" value="AA9_LPMO"/>
</dbReference>
<dbReference type="Gene3D" id="2.70.50.70">
    <property type="match status" value="1"/>
</dbReference>
<keyword evidence="3" id="KW-0732">Signal</keyword>
<feature type="chain" id="PRO_5045793378" description="AA9 family lytic polysaccharide monooxygenase" evidence="3">
    <location>
        <begin position="24"/>
        <end position="245"/>
    </location>
</feature>
<comment type="function">
    <text evidence="2">Lytic polysaccharide monooxygenase (LMPO) that depolymerizes crystalline and amorphous polysaccharides via the oxidation of scissile alpha- or beta-(1-4)-glycosidic bonds, yielding C1 and/or C4 oxidation products. Catalysis by LPMOs requires the reduction of the active-site copper from Cu(II) to Cu(I) by a reducing agent and H(2)O(2) or O(2) as a cosubstrate.</text>
</comment>
<protein>
    <recommendedName>
        <fullName evidence="2">AA9 family lytic polysaccharide monooxygenase</fullName>
        <ecNumber evidence="2">1.14.99.56</ecNumber>
    </recommendedName>
    <alternativeName>
        <fullName evidence="2">Endo-beta-1,4-glucanase</fullName>
    </alternativeName>
    <alternativeName>
        <fullName evidence="2">Glycosyl hydrolase 61 family protein</fullName>
    </alternativeName>
</protein>
<keyword evidence="1 2" id="KW-1015">Disulfide bond</keyword>
<feature type="signal peptide" evidence="3">
    <location>
        <begin position="1"/>
        <end position="23"/>
    </location>
</feature>
<dbReference type="PANTHER" id="PTHR33353">
    <property type="entry name" value="PUTATIVE (AFU_ORTHOLOGUE AFUA_1G12560)-RELATED"/>
    <property type="match status" value="1"/>
</dbReference>
<gene>
    <name evidence="5" type="ORF">V5O48_004676</name>
</gene>
<dbReference type="CDD" id="cd21175">
    <property type="entry name" value="LPMO_AA9"/>
    <property type="match status" value="1"/>
</dbReference>
<comment type="caution">
    <text evidence="5">The sequence shown here is derived from an EMBL/GenBank/DDBJ whole genome shotgun (WGS) entry which is preliminary data.</text>
</comment>
<evidence type="ECO:0000313" key="5">
    <source>
        <dbReference type="EMBL" id="KAL0577320.1"/>
    </source>
</evidence>
<keyword evidence="6" id="KW-1185">Reference proteome</keyword>
<dbReference type="Proteomes" id="UP001465976">
    <property type="component" value="Unassembled WGS sequence"/>
</dbReference>
<comment type="domain">
    <text evidence="2">Has a modular structure: an endo-beta-1,4-glucanase catalytic module at the N-terminus, a linker rich in serines and threonines, and a C-terminal carbohydrate-binding module (CBM).</text>
</comment>
<accession>A0ABR3FPY2</accession>
<evidence type="ECO:0000256" key="1">
    <source>
        <dbReference type="ARBA" id="ARBA00023157"/>
    </source>
</evidence>
<name>A0ABR3FPY2_9AGAR</name>